<dbReference type="Proteomes" id="UP001595767">
    <property type="component" value="Unassembled WGS sequence"/>
</dbReference>
<gene>
    <name evidence="1" type="ORF">ACFOW8_02090</name>
</gene>
<evidence type="ECO:0000313" key="2">
    <source>
        <dbReference type="Proteomes" id="UP001595767"/>
    </source>
</evidence>
<comment type="caution">
    <text evidence="1">The sequence shown here is derived from an EMBL/GenBank/DDBJ whole genome shotgun (WGS) entry which is preliminary data.</text>
</comment>
<accession>A0ABV8KZB5</accession>
<sequence>MDVDDDPDALELERLGIPLQSSRFNAQEYAFQRRIRVEFAVTASFTSYWSVADRAMLVQADLPGHIRNEVIMHSVAHIEMDGSPELAAALDGEVWRGRIESQVHDVVAHRLVELSDLRDALEFAKEFGGVAAALGVTEFLLGWRLQHLTDTELDAIPVALLDRLGWAPGMGSPYPYRCLWPTASSGALLRRIAPGRHRK</sequence>
<organism evidence="1 2">
    <name type="scientific">Nocardia rhizosphaerae</name>
    <dbReference type="NCBI Taxonomy" id="1691571"/>
    <lineage>
        <taxon>Bacteria</taxon>
        <taxon>Bacillati</taxon>
        <taxon>Actinomycetota</taxon>
        <taxon>Actinomycetes</taxon>
        <taxon>Mycobacteriales</taxon>
        <taxon>Nocardiaceae</taxon>
        <taxon>Nocardia</taxon>
    </lineage>
</organism>
<protein>
    <submittedName>
        <fullName evidence="1">Uncharacterized protein</fullName>
    </submittedName>
</protein>
<dbReference type="RefSeq" id="WP_378544568.1">
    <property type="nucleotide sequence ID" value="NZ_JBHSBA010000003.1"/>
</dbReference>
<reference evidence="2" key="1">
    <citation type="journal article" date="2019" name="Int. J. Syst. Evol. Microbiol.">
        <title>The Global Catalogue of Microorganisms (GCM) 10K type strain sequencing project: providing services to taxonomists for standard genome sequencing and annotation.</title>
        <authorList>
            <consortium name="The Broad Institute Genomics Platform"/>
            <consortium name="The Broad Institute Genome Sequencing Center for Infectious Disease"/>
            <person name="Wu L."/>
            <person name="Ma J."/>
        </authorList>
    </citation>
    <scope>NUCLEOTIDE SEQUENCE [LARGE SCALE GENOMIC DNA]</scope>
    <source>
        <strain evidence="2">CGMCC 4.7204</strain>
    </source>
</reference>
<name>A0ABV8KZB5_9NOCA</name>
<keyword evidence="2" id="KW-1185">Reference proteome</keyword>
<proteinExistence type="predicted"/>
<dbReference type="EMBL" id="JBHSBA010000003">
    <property type="protein sequence ID" value="MFC4123715.1"/>
    <property type="molecule type" value="Genomic_DNA"/>
</dbReference>
<evidence type="ECO:0000313" key="1">
    <source>
        <dbReference type="EMBL" id="MFC4123715.1"/>
    </source>
</evidence>